<dbReference type="Gene3D" id="1.25.40.10">
    <property type="entry name" value="Tetratricopeptide repeat domain"/>
    <property type="match status" value="1"/>
</dbReference>
<name>A0A1I3HK26_9PLAN</name>
<keyword evidence="1" id="KW-0802">TPR repeat</keyword>
<evidence type="ECO:0000313" key="2">
    <source>
        <dbReference type="EMBL" id="SFI36021.1"/>
    </source>
</evidence>
<protein>
    <submittedName>
        <fullName evidence="2">Tetratricopeptide repeat-containing protein</fullName>
    </submittedName>
</protein>
<proteinExistence type="predicted"/>
<dbReference type="AlphaFoldDB" id="A0A1I3HK26"/>
<dbReference type="Pfam" id="PF14559">
    <property type="entry name" value="TPR_19"/>
    <property type="match status" value="1"/>
</dbReference>
<sequence length="104" mass="11371">MPTPSEMYDAAIQLKNSGDLPGAVAKLEELAAMAPEHSDTRAALAVYLQRLGKFEEAIEHAKKVCELLPNDPFSYTQLSVIYVKCGKIPEAEEAKARAHMAQGR</sequence>
<keyword evidence="3" id="KW-1185">Reference proteome</keyword>
<dbReference type="STRING" id="1576369.SAMN05421753_10895"/>
<evidence type="ECO:0000256" key="1">
    <source>
        <dbReference type="PROSITE-ProRule" id="PRU00339"/>
    </source>
</evidence>
<organism evidence="2 3">
    <name type="scientific">Planctomicrobium piriforme</name>
    <dbReference type="NCBI Taxonomy" id="1576369"/>
    <lineage>
        <taxon>Bacteria</taxon>
        <taxon>Pseudomonadati</taxon>
        <taxon>Planctomycetota</taxon>
        <taxon>Planctomycetia</taxon>
        <taxon>Planctomycetales</taxon>
        <taxon>Planctomycetaceae</taxon>
        <taxon>Planctomicrobium</taxon>
    </lineage>
</organism>
<accession>A0A1I3HK26</accession>
<dbReference type="OrthoDB" id="281483at2"/>
<dbReference type="InterPro" id="IPR019734">
    <property type="entry name" value="TPR_rpt"/>
</dbReference>
<evidence type="ECO:0000313" key="3">
    <source>
        <dbReference type="Proteomes" id="UP000199518"/>
    </source>
</evidence>
<dbReference type="EMBL" id="FOQD01000008">
    <property type="protein sequence ID" value="SFI36021.1"/>
    <property type="molecule type" value="Genomic_DNA"/>
</dbReference>
<dbReference type="RefSeq" id="WP_092050361.1">
    <property type="nucleotide sequence ID" value="NZ_FOQD01000008.1"/>
</dbReference>
<dbReference type="SUPFAM" id="SSF48452">
    <property type="entry name" value="TPR-like"/>
    <property type="match status" value="1"/>
</dbReference>
<dbReference type="PROSITE" id="PS50005">
    <property type="entry name" value="TPR"/>
    <property type="match status" value="1"/>
</dbReference>
<reference evidence="3" key="1">
    <citation type="submission" date="2016-10" db="EMBL/GenBank/DDBJ databases">
        <authorList>
            <person name="Varghese N."/>
            <person name="Submissions S."/>
        </authorList>
    </citation>
    <scope>NUCLEOTIDE SEQUENCE [LARGE SCALE GENOMIC DNA]</scope>
    <source>
        <strain evidence="3">DSM 26348</strain>
    </source>
</reference>
<dbReference type="InterPro" id="IPR011990">
    <property type="entry name" value="TPR-like_helical_dom_sf"/>
</dbReference>
<feature type="repeat" description="TPR" evidence="1">
    <location>
        <begin position="38"/>
        <end position="71"/>
    </location>
</feature>
<gene>
    <name evidence="2" type="ORF">SAMN05421753_10895</name>
</gene>
<dbReference type="Proteomes" id="UP000199518">
    <property type="component" value="Unassembled WGS sequence"/>
</dbReference>